<reference evidence="2 3" key="1">
    <citation type="journal article" date="2010" name="Stand. Genomic Sci.">
        <title>Complete genome sequence of Archaeoglobus profundus type strain (AV18).</title>
        <authorList>
            <person name="von Jan M."/>
            <person name="Lapidus A."/>
            <person name="Del Rio T.G."/>
            <person name="Copeland A."/>
            <person name="Tice H."/>
            <person name="Cheng J.F."/>
            <person name="Lucas S."/>
            <person name="Chen F."/>
            <person name="Nolan M."/>
            <person name="Goodwin L."/>
            <person name="Han C."/>
            <person name="Pitluck S."/>
            <person name="Liolios K."/>
            <person name="Ivanova N."/>
            <person name="Mavromatis K."/>
            <person name="Ovchinnikova G."/>
            <person name="Chertkov O."/>
            <person name="Pati A."/>
            <person name="Chen A."/>
            <person name="Palaniappan K."/>
            <person name="Land M."/>
            <person name="Hauser L."/>
            <person name="Chang Y.J."/>
            <person name="Jeffries C.D."/>
            <person name="Saunders E."/>
            <person name="Brettin T."/>
            <person name="Detter J.C."/>
            <person name="Chain P."/>
            <person name="Eichinger K."/>
            <person name="Huber H."/>
            <person name="Spring S."/>
            <person name="Rohde M."/>
            <person name="Goker M."/>
            <person name="Wirth R."/>
            <person name="Woyke T."/>
            <person name="Bristow J."/>
            <person name="Eisen J.A."/>
            <person name="Markowitz V."/>
            <person name="Hugenholtz P."/>
            <person name="Kyrpides N.C."/>
            <person name="Klenk H.P."/>
        </authorList>
    </citation>
    <scope>NUCLEOTIDE SEQUENCE [LARGE SCALE GENOMIC DNA]</scope>
    <source>
        <strain evidence="3">DSM 5631 / JCM 9629 / NBRC 100127 / Av18</strain>
    </source>
</reference>
<evidence type="ECO:0000256" key="1">
    <source>
        <dbReference type="SAM" id="Phobius"/>
    </source>
</evidence>
<dbReference type="KEGG" id="apo:Arcpr_0613"/>
<keyword evidence="1" id="KW-0472">Membrane</keyword>
<name>D2RHA3_ARCPA</name>
<feature type="transmembrane region" description="Helical" evidence="1">
    <location>
        <begin position="6"/>
        <end position="24"/>
    </location>
</feature>
<dbReference type="RefSeq" id="WP_012940014.1">
    <property type="nucleotide sequence ID" value="NC_013741.1"/>
</dbReference>
<protein>
    <submittedName>
        <fullName evidence="2">Uncharacterized protein</fullName>
    </submittedName>
</protein>
<evidence type="ECO:0000313" key="2">
    <source>
        <dbReference type="EMBL" id="ADB57678.1"/>
    </source>
</evidence>
<evidence type="ECO:0000313" key="3">
    <source>
        <dbReference type="Proteomes" id="UP000001901"/>
    </source>
</evidence>
<accession>D2RHA3</accession>
<dbReference type="HOGENOM" id="CLU_3178382_0_0_2"/>
<dbReference type="EMBL" id="CP001857">
    <property type="protein sequence ID" value="ADB57678.1"/>
    <property type="molecule type" value="Genomic_DNA"/>
</dbReference>
<dbReference type="PaxDb" id="572546-Arcpr_0613"/>
<organism evidence="2 3">
    <name type="scientific">Archaeoglobus profundus (strain DSM 5631 / JCM 9629 / NBRC 100127 / Av18)</name>
    <dbReference type="NCBI Taxonomy" id="572546"/>
    <lineage>
        <taxon>Archaea</taxon>
        <taxon>Methanobacteriati</taxon>
        <taxon>Methanobacteriota</taxon>
        <taxon>Archaeoglobi</taxon>
        <taxon>Archaeoglobales</taxon>
        <taxon>Archaeoglobaceae</taxon>
        <taxon>Archaeoglobus</taxon>
    </lineage>
</organism>
<dbReference type="GeneID" id="58788600"/>
<gene>
    <name evidence="2" type="ordered locus">Arcpr_0613</name>
</gene>
<sequence length="46" mass="5381">MNSNLIFAATVAGLLLTVLIVWVLRKIRNRRTARPCEDDIEWWRGL</sequence>
<dbReference type="AlphaFoldDB" id="D2RHA3"/>
<dbReference type="Proteomes" id="UP000001901">
    <property type="component" value="Chromosome"/>
</dbReference>
<dbReference type="STRING" id="572546.Arcpr_0613"/>
<keyword evidence="3" id="KW-1185">Reference proteome</keyword>
<keyword evidence="1" id="KW-1133">Transmembrane helix</keyword>
<keyword evidence="1" id="KW-0812">Transmembrane</keyword>
<proteinExistence type="predicted"/>